<keyword evidence="1" id="KW-0808">Transferase</keyword>
<organism evidence="1 2">
    <name type="scientific">Paenibacillus mesotrionivorans</name>
    <dbReference type="NCBI Taxonomy" id="3160968"/>
    <lineage>
        <taxon>Bacteria</taxon>
        <taxon>Bacillati</taxon>
        <taxon>Bacillota</taxon>
        <taxon>Bacilli</taxon>
        <taxon>Bacillales</taxon>
        <taxon>Paenibacillaceae</taxon>
        <taxon>Paenibacillus</taxon>
    </lineage>
</organism>
<proteinExistence type="predicted"/>
<sequence length="359" mass="38034">MPRVDEFGLIRLLTGGRSNPARVEQGPAGTGDGVAVGIGDDAAVLDGRSGFQWVVTCDTMVRDIHFKPETMTYEAIGYKAMASNISDLAAMGAIPRFAVVALSVPADMETEALRELYDGLYACANRYGVAVVGGDTTSCPRDMTVSVTAIGEVETDRALLRSGARPGDTVFVTGPLGLSAAGLHLLLAAGRSAYDLAGLPEERQRLVRAHQFPQPQVEAGRILVRSGLGRSQNDVSDGLASEAWELAEASGCVIRLEETLLPVDSALSGYAREAGLNPLELMLYGGEDYRLTGTVRGEDAAAVQALFDAEGLEFHVVGHVLADEDSATPGVLLKRRDGSISPLQKRGYNHFKEDQSADA</sequence>
<dbReference type="EC" id="2.7.4.16" evidence="1"/>
<reference evidence="1" key="1">
    <citation type="submission" date="2024-12" db="EMBL/GenBank/DDBJ databases">
        <authorList>
            <person name="Wu N."/>
        </authorList>
    </citation>
    <scope>NUCLEOTIDE SEQUENCE</scope>
    <source>
        <strain evidence="1">P15</strain>
    </source>
</reference>
<gene>
    <name evidence="1" type="primary">thiL</name>
    <name evidence="1" type="ORF">ACI1P1_10715</name>
</gene>
<keyword evidence="2" id="KW-1185">Reference proteome</keyword>
<name>A0ACC7NVI2_9BACL</name>
<comment type="caution">
    <text evidence="1">The sequence shown here is derived from an EMBL/GenBank/DDBJ whole genome shotgun (WGS) entry which is preliminary data.</text>
</comment>
<keyword evidence="1" id="KW-0418">Kinase</keyword>
<accession>A0ACC7NVI2</accession>
<evidence type="ECO:0000313" key="1">
    <source>
        <dbReference type="EMBL" id="MFM9328761.1"/>
    </source>
</evidence>
<dbReference type="Proteomes" id="UP001631969">
    <property type="component" value="Unassembled WGS sequence"/>
</dbReference>
<protein>
    <submittedName>
        <fullName evidence="1">Thiamine-phosphate kinase</fullName>
        <ecNumber evidence="1">2.7.4.16</ecNumber>
    </submittedName>
</protein>
<evidence type="ECO:0000313" key="2">
    <source>
        <dbReference type="Proteomes" id="UP001631969"/>
    </source>
</evidence>
<dbReference type="EMBL" id="JBJURJ010000006">
    <property type="protein sequence ID" value="MFM9328761.1"/>
    <property type="molecule type" value="Genomic_DNA"/>
</dbReference>